<organism evidence="1 2">
    <name type="scientific">Pricia mediterranea</name>
    <dbReference type="NCBI Taxonomy" id="3076079"/>
    <lineage>
        <taxon>Bacteria</taxon>
        <taxon>Pseudomonadati</taxon>
        <taxon>Bacteroidota</taxon>
        <taxon>Flavobacteriia</taxon>
        <taxon>Flavobacteriales</taxon>
        <taxon>Flavobacteriaceae</taxon>
        <taxon>Pricia</taxon>
    </lineage>
</organism>
<evidence type="ECO:0000313" key="2">
    <source>
        <dbReference type="Proteomes" id="UP001250656"/>
    </source>
</evidence>
<comment type="caution">
    <text evidence="1">The sequence shown here is derived from an EMBL/GenBank/DDBJ whole genome shotgun (WGS) entry which is preliminary data.</text>
</comment>
<dbReference type="EMBL" id="JAVTTP010000001">
    <property type="protein sequence ID" value="MDT7827373.1"/>
    <property type="molecule type" value="Genomic_DNA"/>
</dbReference>
<proteinExistence type="predicted"/>
<name>A0ABU3L1C2_9FLAO</name>
<protein>
    <submittedName>
        <fullName evidence="1">Uncharacterized protein</fullName>
    </submittedName>
</protein>
<keyword evidence="2" id="KW-1185">Reference proteome</keyword>
<gene>
    <name evidence="1" type="ORF">RQM65_01680</name>
</gene>
<reference evidence="1 2" key="1">
    <citation type="submission" date="2023-09" db="EMBL/GenBank/DDBJ databases">
        <title>Novel taxa isolated from Blanes Bay.</title>
        <authorList>
            <person name="Rey-Velasco X."/>
            <person name="Lucena T."/>
        </authorList>
    </citation>
    <scope>NUCLEOTIDE SEQUENCE [LARGE SCALE GENOMIC DNA]</scope>
    <source>
        <strain evidence="1 2">S334</strain>
    </source>
</reference>
<sequence>MENKATIITAKDKFTEQIPVGPYYKAEDVSDRITFTFPDESSHAHGNGMVLDHGFTDRQFVLG</sequence>
<dbReference type="RefSeq" id="WP_314012257.1">
    <property type="nucleotide sequence ID" value="NZ_JAVTTP010000001.1"/>
</dbReference>
<evidence type="ECO:0000313" key="1">
    <source>
        <dbReference type="EMBL" id="MDT7827373.1"/>
    </source>
</evidence>
<dbReference type="Proteomes" id="UP001250656">
    <property type="component" value="Unassembled WGS sequence"/>
</dbReference>
<accession>A0ABU3L1C2</accession>